<proteinExistence type="predicted"/>
<keyword evidence="3" id="KW-1185">Reference proteome</keyword>
<dbReference type="EMBL" id="FUYS01000009">
    <property type="protein sequence ID" value="SKB82163.1"/>
    <property type="molecule type" value="Genomic_DNA"/>
</dbReference>
<keyword evidence="1" id="KW-0812">Transmembrane</keyword>
<evidence type="ECO:0000313" key="2">
    <source>
        <dbReference type="EMBL" id="SKB82163.1"/>
    </source>
</evidence>
<keyword evidence="1" id="KW-1133">Transmembrane helix</keyword>
<dbReference type="Gene3D" id="3.40.50.150">
    <property type="entry name" value="Vaccinia Virus protein VP39"/>
    <property type="match status" value="1"/>
</dbReference>
<dbReference type="AlphaFoldDB" id="A0A1T5EE10"/>
<feature type="transmembrane region" description="Helical" evidence="1">
    <location>
        <begin position="183"/>
        <end position="203"/>
    </location>
</feature>
<dbReference type="InterPro" id="IPR029063">
    <property type="entry name" value="SAM-dependent_MTases_sf"/>
</dbReference>
<evidence type="ECO:0000256" key="1">
    <source>
        <dbReference type="SAM" id="Phobius"/>
    </source>
</evidence>
<dbReference type="Proteomes" id="UP000190541">
    <property type="component" value="Unassembled WGS sequence"/>
</dbReference>
<evidence type="ECO:0000313" key="3">
    <source>
        <dbReference type="Proteomes" id="UP000190541"/>
    </source>
</evidence>
<organism evidence="2 3">
    <name type="scientific">Parapedobacter luteus</name>
    <dbReference type="NCBI Taxonomy" id="623280"/>
    <lineage>
        <taxon>Bacteria</taxon>
        <taxon>Pseudomonadati</taxon>
        <taxon>Bacteroidota</taxon>
        <taxon>Sphingobacteriia</taxon>
        <taxon>Sphingobacteriales</taxon>
        <taxon>Sphingobacteriaceae</taxon>
        <taxon>Parapedobacter</taxon>
    </lineage>
</organism>
<name>A0A1T5EE10_9SPHI</name>
<sequence length="257" mass="29299">MPWFPAWLRDYGTDFLRAIADRADYYEQLIPVLLDALDRSRRSAFVDIAAGGGGGWEKILQRMIPLRPDMNVTLTDIFPNREAFAKLASRFPAHVTFCAYPVDALNVPSHLRGVRTQFMSFHHFRPRAAQRLLADAVEQRSPILVVEAQERNAFNLLKFLVLSPLCVWLLTPGIRPFRWKRIFFTYFIPLIPAYLLWDGLVSVCRTYTLNEMLDLAYGADLDRSYIWEVGKAKGGLMPVSYLLGYPVERPVSPSSGG</sequence>
<protein>
    <recommendedName>
        <fullName evidence="4">Methyltransferase domain-containing protein</fullName>
    </recommendedName>
</protein>
<keyword evidence="1" id="KW-0472">Membrane</keyword>
<dbReference type="SUPFAM" id="SSF53335">
    <property type="entry name" value="S-adenosyl-L-methionine-dependent methyltransferases"/>
    <property type="match status" value="1"/>
</dbReference>
<accession>A0A1T5EE10</accession>
<reference evidence="2 3" key="1">
    <citation type="submission" date="2017-02" db="EMBL/GenBank/DDBJ databases">
        <authorList>
            <person name="Peterson S.W."/>
        </authorList>
    </citation>
    <scope>NUCLEOTIDE SEQUENCE [LARGE SCALE GENOMIC DNA]</scope>
    <source>
        <strain evidence="2 3">DSM 22899</strain>
    </source>
</reference>
<evidence type="ECO:0008006" key="4">
    <source>
        <dbReference type="Google" id="ProtNLM"/>
    </source>
</evidence>
<gene>
    <name evidence="2" type="ORF">SAMN05660226_03269</name>
</gene>